<dbReference type="RefSeq" id="WP_146790559.1">
    <property type="nucleotide sequence ID" value="NZ_BAABIO010000003.1"/>
</dbReference>
<organism evidence="1 2">
    <name type="scientific">Flavisolibacter ginsenosidimutans</name>
    <dbReference type="NCBI Taxonomy" id="661481"/>
    <lineage>
        <taxon>Bacteria</taxon>
        <taxon>Pseudomonadati</taxon>
        <taxon>Bacteroidota</taxon>
        <taxon>Chitinophagia</taxon>
        <taxon>Chitinophagales</taxon>
        <taxon>Chitinophagaceae</taxon>
        <taxon>Flavisolibacter</taxon>
    </lineage>
</organism>
<gene>
    <name evidence="1" type="ORF">FSB75_18620</name>
</gene>
<dbReference type="Proteomes" id="UP000321204">
    <property type="component" value="Chromosome"/>
</dbReference>
<keyword evidence="1" id="KW-0436">Ligase</keyword>
<accession>A0A5B8UMC5</accession>
<dbReference type="KEGG" id="fgg:FSB75_18620"/>
<dbReference type="PANTHER" id="PTHR40037:SF1">
    <property type="entry name" value="PHOSPHOESTERASE SAOUHSC_00951-RELATED"/>
    <property type="match status" value="1"/>
</dbReference>
<name>A0A5B8UMC5_9BACT</name>
<protein>
    <submittedName>
        <fullName evidence="1">2'-5' RNA ligase family protein</fullName>
    </submittedName>
</protein>
<sequence>MQKQITSIPGYRVFECLLVLQPHEELRAQITAIKKEFAEKYKAPLAFHTKPQIALVSFLAYQMTQERIINRIGTIAMGVTPFKVELSGFGSFPSHTIYAAVTTKVPIQNVVKELKSATQLMTLKKDNKPHFIEESHLTICRKLKPWQFEESWLEYSHHHFSGRFIADSLILLRRPVGEIKYEAIMRFEFQNLPVATRQGSLFM</sequence>
<dbReference type="InterPro" id="IPR050580">
    <property type="entry name" value="2H_phosphoesterase_YjcG-like"/>
</dbReference>
<dbReference type="EMBL" id="CP042433">
    <property type="protein sequence ID" value="QEC57831.1"/>
    <property type="molecule type" value="Genomic_DNA"/>
</dbReference>
<evidence type="ECO:0000313" key="2">
    <source>
        <dbReference type="Proteomes" id="UP000321204"/>
    </source>
</evidence>
<reference evidence="1 2" key="1">
    <citation type="journal article" date="2015" name="Int. J. Syst. Evol. Microbiol.">
        <title>Flavisolibacter ginsenosidimutans sp. nov., with ginsenoside-converting activity isolated from soil used for cultivating ginseng.</title>
        <authorList>
            <person name="Zhao Y."/>
            <person name="Liu Q."/>
            <person name="Kang M.S."/>
            <person name="Jin F."/>
            <person name="Yu H."/>
            <person name="Im W.T."/>
        </authorList>
    </citation>
    <scope>NUCLEOTIDE SEQUENCE [LARGE SCALE GENOMIC DNA]</scope>
    <source>
        <strain evidence="1 2">Gsoil 636</strain>
    </source>
</reference>
<keyword evidence="2" id="KW-1185">Reference proteome</keyword>
<dbReference type="InterPro" id="IPR009097">
    <property type="entry name" value="Cyclic_Pdiesterase"/>
</dbReference>
<evidence type="ECO:0000313" key="1">
    <source>
        <dbReference type="EMBL" id="QEC57831.1"/>
    </source>
</evidence>
<dbReference type="Pfam" id="PF13563">
    <property type="entry name" value="2_5_RNA_ligase2"/>
    <property type="match status" value="1"/>
</dbReference>
<dbReference type="GO" id="GO:0016874">
    <property type="term" value="F:ligase activity"/>
    <property type="evidence" value="ECO:0007669"/>
    <property type="project" value="UniProtKB-KW"/>
</dbReference>
<dbReference type="AlphaFoldDB" id="A0A5B8UMC5"/>
<proteinExistence type="predicted"/>
<dbReference type="OrthoDB" id="1951600at2"/>
<dbReference type="PANTHER" id="PTHR40037">
    <property type="entry name" value="PHOSPHOESTERASE YJCG-RELATED"/>
    <property type="match status" value="1"/>
</dbReference>
<dbReference type="Gene3D" id="3.90.1140.10">
    <property type="entry name" value="Cyclic phosphodiesterase"/>
    <property type="match status" value="1"/>
</dbReference>
<dbReference type="SUPFAM" id="SSF55144">
    <property type="entry name" value="LigT-like"/>
    <property type="match status" value="1"/>
</dbReference>